<dbReference type="EMBL" id="RBZM01000007">
    <property type="protein sequence ID" value="RKP51541.1"/>
    <property type="molecule type" value="Genomic_DNA"/>
</dbReference>
<keyword evidence="3" id="KW-0804">Transcription</keyword>
<protein>
    <submittedName>
        <fullName evidence="5">AraC family transcriptional regulator</fullName>
    </submittedName>
</protein>
<proteinExistence type="predicted"/>
<keyword evidence="6" id="KW-1185">Reference proteome</keyword>
<comment type="caution">
    <text evidence="5">The sequence shown here is derived from an EMBL/GenBank/DDBJ whole genome shotgun (WGS) entry which is preliminary data.</text>
</comment>
<evidence type="ECO:0000256" key="3">
    <source>
        <dbReference type="ARBA" id="ARBA00023163"/>
    </source>
</evidence>
<dbReference type="PRINTS" id="PR00032">
    <property type="entry name" value="HTHARAC"/>
</dbReference>
<dbReference type="PROSITE" id="PS01124">
    <property type="entry name" value="HTH_ARAC_FAMILY_2"/>
    <property type="match status" value="1"/>
</dbReference>
<dbReference type="SMART" id="SM00342">
    <property type="entry name" value="HTH_ARAC"/>
    <property type="match status" value="1"/>
</dbReference>
<dbReference type="GO" id="GO:0043565">
    <property type="term" value="F:sequence-specific DNA binding"/>
    <property type="evidence" value="ECO:0007669"/>
    <property type="project" value="InterPro"/>
</dbReference>
<sequence>MIDELFREWKASETIHPNSIRDTFNELKIGIRKLLKKHNATMEQVLNEASQSDSDGAESRSFEEMRRWLDRAIEGVTAYLTSSRKVGAKKAVEDIVQFLNQHYGEEISLHAVSERFHLNPAYLSRLFKNETGQTFNDYLSKIRLDAAVNLLRNDQLKVGDIAPMVGYENVNYFLKKFKDYYGCTPSEYRKSHLG</sequence>
<dbReference type="AlphaFoldDB" id="A0A494XP77"/>
<feature type="domain" description="HTH araC/xylS-type" evidence="4">
    <location>
        <begin position="93"/>
        <end position="191"/>
    </location>
</feature>
<dbReference type="Gene3D" id="1.10.10.60">
    <property type="entry name" value="Homeodomain-like"/>
    <property type="match status" value="2"/>
</dbReference>
<keyword evidence="2" id="KW-0238">DNA-binding</keyword>
<evidence type="ECO:0000313" key="6">
    <source>
        <dbReference type="Proteomes" id="UP000282076"/>
    </source>
</evidence>
<keyword evidence="1" id="KW-0805">Transcription regulation</keyword>
<dbReference type="OrthoDB" id="247151at2"/>
<dbReference type="PANTHER" id="PTHR43280:SF28">
    <property type="entry name" value="HTH-TYPE TRANSCRIPTIONAL ACTIVATOR RHAS"/>
    <property type="match status" value="1"/>
</dbReference>
<organism evidence="5 6">
    <name type="scientific">Cohnella endophytica</name>
    <dbReference type="NCBI Taxonomy" id="2419778"/>
    <lineage>
        <taxon>Bacteria</taxon>
        <taxon>Bacillati</taxon>
        <taxon>Bacillota</taxon>
        <taxon>Bacilli</taxon>
        <taxon>Bacillales</taxon>
        <taxon>Paenibacillaceae</taxon>
        <taxon>Cohnella</taxon>
    </lineage>
</organism>
<evidence type="ECO:0000256" key="1">
    <source>
        <dbReference type="ARBA" id="ARBA00023015"/>
    </source>
</evidence>
<dbReference type="InterPro" id="IPR018060">
    <property type="entry name" value="HTH_AraC"/>
</dbReference>
<gene>
    <name evidence="5" type="ORF">D7Z26_17290</name>
</gene>
<dbReference type="RefSeq" id="WP_120978240.1">
    <property type="nucleotide sequence ID" value="NZ_RBZM01000007.1"/>
</dbReference>
<accession>A0A494XP77</accession>
<dbReference type="PANTHER" id="PTHR43280">
    <property type="entry name" value="ARAC-FAMILY TRANSCRIPTIONAL REGULATOR"/>
    <property type="match status" value="1"/>
</dbReference>
<dbReference type="Proteomes" id="UP000282076">
    <property type="component" value="Unassembled WGS sequence"/>
</dbReference>
<reference evidence="5 6" key="1">
    <citation type="submission" date="2018-10" db="EMBL/GenBank/DDBJ databases">
        <title>Cohnella sp. M2MS4P-1, whole genome shotgun sequence.</title>
        <authorList>
            <person name="Tuo L."/>
        </authorList>
    </citation>
    <scope>NUCLEOTIDE SEQUENCE [LARGE SCALE GENOMIC DNA]</scope>
    <source>
        <strain evidence="5 6">M2MS4P-1</strain>
    </source>
</reference>
<evidence type="ECO:0000313" key="5">
    <source>
        <dbReference type="EMBL" id="RKP51541.1"/>
    </source>
</evidence>
<dbReference type="Pfam" id="PF12833">
    <property type="entry name" value="HTH_18"/>
    <property type="match status" value="1"/>
</dbReference>
<dbReference type="InterPro" id="IPR009057">
    <property type="entry name" value="Homeodomain-like_sf"/>
</dbReference>
<evidence type="ECO:0000256" key="2">
    <source>
        <dbReference type="ARBA" id="ARBA00023125"/>
    </source>
</evidence>
<name>A0A494XP77_9BACL</name>
<dbReference type="SUPFAM" id="SSF46689">
    <property type="entry name" value="Homeodomain-like"/>
    <property type="match status" value="2"/>
</dbReference>
<dbReference type="GO" id="GO:0003700">
    <property type="term" value="F:DNA-binding transcription factor activity"/>
    <property type="evidence" value="ECO:0007669"/>
    <property type="project" value="InterPro"/>
</dbReference>
<evidence type="ECO:0000259" key="4">
    <source>
        <dbReference type="PROSITE" id="PS01124"/>
    </source>
</evidence>
<dbReference type="InterPro" id="IPR020449">
    <property type="entry name" value="Tscrpt_reg_AraC-type_HTH"/>
</dbReference>